<organism evidence="8 9">
    <name type="scientific">Pleomorphomonas diazotrophica</name>
    <dbReference type="NCBI Taxonomy" id="1166257"/>
    <lineage>
        <taxon>Bacteria</taxon>
        <taxon>Pseudomonadati</taxon>
        <taxon>Pseudomonadota</taxon>
        <taxon>Alphaproteobacteria</taxon>
        <taxon>Hyphomicrobiales</taxon>
        <taxon>Pleomorphomonadaceae</taxon>
        <taxon>Pleomorphomonas</taxon>
    </lineage>
</organism>
<keyword evidence="5" id="KW-0378">Hydrolase</keyword>
<keyword evidence="6" id="KW-0862">Zinc</keyword>
<accession>A0A1I4W639</accession>
<comment type="similarity">
    <text evidence="2">Belongs to the metallo-dependent hydrolases superfamily. Adenosine and AMP deaminases family.</text>
</comment>
<dbReference type="GO" id="GO:0005829">
    <property type="term" value="C:cytosol"/>
    <property type="evidence" value="ECO:0007669"/>
    <property type="project" value="TreeGrafter"/>
</dbReference>
<dbReference type="EC" id="3.5.4.4" evidence="3"/>
<dbReference type="GO" id="GO:0006154">
    <property type="term" value="P:adenosine catabolic process"/>
    <property type="evidence" value="ECO:0007669"/>
    <property type="project" value="TreeGrafter"/>
</dbReference>
<dbReference type="SUPFAM" id="SSF51556">
    <property type="entry name" value="Metallo-dependent hydrolases"/>
    <property type="match status" value="1"/>
</dbReference>
<evidence type="ECO:0000256" key="5">
    <source>
        <dbReference type="ARBA" id="ARBA00022801"/>
    </source>
</evidence>
<dbReference type="AlphaFoldDB" id="A0A1I4W639"/>
<proteinExistence type="inferred from homology"/>
<comment type="cofactor">
    <cofactor evidence="1">
        <name>Zn(2+)</name>
        <dbReference type="ChEBI" id="CHEBI:29105"/>
    </cofactor>
</comment>
<evidence type="ECO:0000313" key="8">
    <source>
        <dbReference type="EMBL" id="PKR87880.1"/>
    </source>
</evidence>
<dbReference type="GO" id="GO:0046872">
    <property type="term" value="F:metal ion binding"/>
    <property type="evidence" value="ECO:0007669"/>
    <property type="project" value="UniProtKB-KW"/>
</dbReference>
<dbReference type="PANTHER" id="PTHR11409:SF43">
    <property type="entry name" value="ADENOSINE DEAMINASE"/>
    <property type="match status" value="1"/>
</dbReference>
<evidence type="ECO:0000256" key="3">
    <source>
        <dbReference type="ARBA" id="ARBA00012784"/>
    </source>
</evidence>
<keyword evidence="4" id="KW-0479">Metal-binding</keyword>
<dbReference type="InterPro" id="IPR001365">
    <property type="entry name" value="A_deaminase_dom"/>
</dbReference>
<evidence type="ECO:0000259" key="7">
    <source>
        <dbReference type="Pfam" id="PF00962"/>
    </source>
</evidence>
<reference evidence="8 9" key="1">
    <citation type="submission" date="2017-12" db="EMBL/GenBank/DDBJ databases">
        <title>Anaerobic carbon monoxide metabolism by Pleomorphomonas carboxyditropha sp. nov., a new mesophilic hydrogenogenic carboxidotroph.</title>
        <authorList>
            <person name="Esquivel-Elizondo S."/>
            <person name="Krajmalnik-Brown R."/>
        </authorList>
    </citation>
    <scope>NUCLEOTIDE SEQUENCE [LARGE SCALE GENOMIC DNA]</scope>
    <source>
        <strain evidence="8 9">R5-392</strain>
    </source>
</reference>
<dbReference type="GO" id="GO:0043103">
    <property type="term" value="P:hypoxanthine salvage"/>
    <property type="evidence" value="ECO:0007669"/>
    <property type="project" value="TreeGrafter"/>
</dbReference>
<comment type="caution">
    <text evidence="8">The sequence shown here is derived from an EMBL/GenBank/DDBJ whole genome shotgun (WGS) entry which is preliminary data.</text>
</comment>
<keyword evidence="9" id="KW-1185">Reference proteome</keyword>
<evidence type="ECO:0000256" key="2">
    <source>
        <dbReference type="ARBA" id="ARBA00006676"/>
    </source>
</evidence>
<dbReference type="GO" id="GO:0004000">
    <property type="term" value="F:adenosine deaminase activity"/>
    <property type="evidence" value="ECO:0007669"/>
    <property type="project" value="TreeGrafter"/>
</dbReference>
<dbReference type="EMBL" id="PJNW01000015">
    <property type="protein sequence ID" value="PKR87880.1"/>
    <property type="molecule type" value="Genomic_DNA"/>
</dbReference>
<dbReference type="OrthoDB" id="105475at2"/>
<dbReference type="Pfam" id="PF00962">
    <property type="entry name" value="A_deaminase"/>
    <property type="match status" value="1"/>
</dbReference>
<dbReference type="InterPro" id="IPR032466">
    <property type="entry name" value="Metal_Hydrolase"/>
</dbReference>
<dbReference type="InterPro" id="IPR006330">
    <property type="entry name" value="Ado/ade_deaminase"/>
</dbReference>
<dbReference type="RefSeq" id="WP_101290619.1">
    <property type="nucleotide sequence ID" value="NZ_FOUQ01000015.1"/>
</dbReference>
<dbReference type="PANTHER" id="PTHR11409">
    <property type="entry name" value="ADENOSINE DEAMINASE"/>
    <property type="match status" value="1"/>
</dbReference>
<dbReference type="GO" id="GO:0046103">
    <property type="term" value="P:inosine biosynthetic process"/>
    <property type="evidence" value="ECO:0007669"/>
    <property type="project" value="TreeGrafter"/>
</dbReference>
<gene>
    <name evidence="8" type="primary">add</name>
    <name evidence="8" type="ORF">CXZ10_17285</name>
</gene>
<evidence type="ECO:0000256" key="1">
    <source>
        <dbReference type="ARBA" id="ARBA00001947"/>
    </source>
</evidence>
<feature type="domain" description="Adenosine deaminase" evidence="7">
    <location>
        <begin position="15"/>
        <end position="331"/>
    </location>
</feature>
<name>A0A1I4W639_9HYPH</name>
<evidence type="ECO:0000256" key="4">
    <source>
        <dbReference type="ARBA" id="ARBA00022723"/>
    </source>
</evidence>
<dbReference type="Gene3D" id="3.20.20.140">
    <property type="entry name" value="Metal-dependent hydrolases"/>
    <property type="match status" value="1"/>
</dbReference>
<dbReference type="Proteomes" id="UP000233491">
    <property type="component" value="Unassembled WGS sequence"/>
</dbReference>
<evidence type="ECO:0000256" key="6">
    <source>
        <dbReference type="ARBA" id="ARBA00022833"/>
    </source>
</evidence>
<sequence>MLVDVTGTPDFTARPKVELHVHLDCSLTRRALHRLGNPIGEAEFRRVFTAPERCDSLMDYLRAIGPSCEALQTAPALAIAMDELLRALADDGVIYAEIRFAPHTHQRGGLGLDQVMAAVTEGLAEGEAATGIKAGLLLCALRDYPPDENLKVIELAHRWRDRGVVGVDLAGDEAGHPAAANRRVFDRAHELSLPVTAHAGEAAGPDSLREVMALIAPARIGHGVRAIESDDLLAEIKARNLHLEVCPSSNIQVGVFGDYASHPVDRMSRRGLSLSINTDARTVAPLTLSLEYRRLSAAFGWQTGEFLAHNLEAVRHAFLPEEAKAGLGARLIEGWGG</sequence>
<protein>
    <recommendedName>
        <fullName evidence="3">adenosine deaminase</fullName>
        <ecNumber evidence="3">3.5.4.4</ecNumber>
    </recommendedName>
</protein>
<dbReference type="NCBIfam" id="TIGR01430">
    <property type="entry name" value="aden_deam"/>
    <property type="match status" value="1"/>
</dbReference>
<evidence type="ECO:0000313" key="9">
    <source>
        <dbReference type="Proteomes" id="UP000233491"/>
    </source>
</evidence>